<gene>
    <name evidence="11" type="ORF">D9613_007691</name>
</gene>
<dbReference type="PANTHER" id="PTHR11098">
    <property type="entry name" value="NICOTINATE PHOSPHORIBOSYLTRANSFERASE"/>
    <property type="match status" value="1"/>
</dbReference>
<name>A0A8H4VNA1_9AGAR</name>
<dbReference type="InterPro" id="IPR041525">
    <property type="entry name" value="N/Namide_PRibTrfase"/>
</dbReference>
<evidence type="ECO:0000313" key="11">
    <source>
        <dbReference type="EMBL" id="KAF4614099.1"/>
    </source>
</evidence>
<dbReference type="InterPro" id="IPR040727">
    <property type="entry name" value="NAPRTase_N"/>
</dbReference>
<dbReference type="AlphaFoldDB" id="A0A8H4VNA1"/>
<keyword evidence="12" id="KW-1185">Reference proteome</keyword>
<evidence type="ECO:0000256" key="1">
    <source>
        <dbReference type="ARBA" id="ARBA00004952"/>
    </source>
</evidence>
<proteinExistence type="inferred from homology"/>
<evidence type="ECO:0000259" key="9">
    <source>
        <dbReference type="Pfam" id="PF04095"/>
    </source>
</evidence>
<organism evidence="11 12">
    <name type="scientific">Agrocybe pediades</name>
    <dbReference type="NCBI Taxonomy" id="84607"/>
    <lineage>
        <taxon>Eukaryota</taxon>
        <taxon>Fungi</taxon>
        <taxon>Dikarya</taxon>
        <taxon>Basidiomycota</taxon>
        <taxon>Agaricomycotina</taxon>
        <taxon>Agaricomycetes</taxon>
        <taxon>Agaricomycetidae</taxon>
        <taxon>Agaricales</taxon>
        <taxon>Agaricineae</taxon>
        <taxon>Strophariaceae</taxon>
        <taxon>Agrocybe</taxon>
    </lineage>
</organism>
<reference evidence="11 12" key="1">
    <citation type="submission" date="2019-12" db="EMBL/GenBank/DDBJ databases">
        <authorList>
            <person name="Floudas D."/>
            <person name="Bentzer J."/>
            <person name="Ahren D."/>
            <person name="Johansson T."/>
            <person name="Persson P."/>
            <person name="Tunlid A."/>
        </authorList>
    </citation>
    <scope>NUCLEOTIDE SEQUENCE [LARGE SCALE GENOMIC DNA]</scope>
    <source>
        <strain evidence="11 12">CBS 102.39</strain>
    </source>
</reference>
<comment type="pathway">
    <text evidence="1 8">Cofactor biosynthesis; NAD(+) biosynthesis; nicotinate D-ribonucleotide from nicotinate: step 1/1.</text>
</comment>
<sequence length="382" mass="43303">MSASLFNVAVPESILDTDLYKLTMQQAVLHHFPDVHATYRFTNRDIGVLFPRLCSERFRTAVSHFTGLTLTEAELQWLKDTCPYLGEEYLSYLASYRYKPEQVKIKYTPVTEDNLKGTLEIEISGPWVETILWEVPLMACLSETYFQVADIDWNYDHQYGTTISLCAPLYPDGCRGTENAYEKAKILLENGCAFSEFGTRRRRSYEAHDIVLRGLHRASLDVPGPGKLSGTSNVHLARQYHLVPIGTIAHEWFMGVATLKGYENANLMALKLWEEVYGDGNAPLISLTDTFTTDAFIKDFAKDPELAYRWAGLRQDSGDPFTFARRVKDLYQGIGIPISSKSLIFSDSLNVDKCLAIKNHCYELGFRKGKFINVLSDRITPS</sequence>
<dbReference type="Pfam" id="PF17767">
    <property type="entry name" value="NAPRTase_N"/>
    <property type="match status" value="1"/>
</dbReference>
<dbReference type="GO" id="GO:0034355">
    <property type="term" value="P:NAD+ biosynthetic process via the salvage pathway"/>
    <property type="evidence" value="ECO:0007669"/>
    <property type="project" value="TreeGrafter"/>
</dbReference>
<dbReference type="GO" id="GO:0005829">
    <property type="term" value="C:cytosol"/>
    <property type="evidence" value="ECO:0007669"/>
    <property type="project" value="TreeGrafter"/>
</dbReference>
<dbReference type="InterPro" id="IPR006406">
    <property type="entry name" value="Nic_PRibTrfase"/>
</dbReference>
<dbReference type="Proteomes" id="UP000521872">
    <property type="component" value="Unassembled WGS sequence"/>
</dbReference>
<comment type="caution">
    <text evidence="11">The sequence shown here is derived from an EMBL/GenBank/DDBJ whole genome shotgun (WGS) entry which is preliminary data.</text>
</comment>
<evidence type="ECO:0000256" key="7">
    <source>
        <dbReference type="ARBA" id="ARBA00048668"/>
    </source>
</evidence>
<dbReference type="SUPFAM" id="SSF54675">
    <property type="entry name" value="Nicotinate/Quinolinate PRTase N-terminal domain-like"/>
    <property type="match status" value="1"/>
</dbReference>
<accession>A0A8H4VNA1</accession>
<dbReference type="NCBIfam" id="TIGR01514">
    <property type="entry name" value="NAPRTase"/>
    <property type="match status" value="1"/>
</dbReference>
<evidence type="ECO:0000256" key="6">
    <source>
        <dbReference type="ARBA" id="ARBA00022642"/>
    </source>
</evidence>
<evidence type="ECO:0000256" key="2">
    <source>
        <dbReference type="ARBA" id="ARBA00010897"/>
    </source>
</evidence>
<dbReference type="InterPro" id="IPR036068">
    <property type="entry name" value="Nicotinate_pribotase-like_C"/>
</dbReference>
<dbReference type="EMBL" id="JAACJL010000045">
    <property type="protein sequence ID" value="KAF4614099.1"/>
    <property type="molecule type" value="Genomic_DNA"/>
</dbReference>
<dbReference type="PANTHER" id="PTHR11098:SF1">
    <property type="entry name" value="NICOTINATE PHOSPHORIBOSYLTRANSFERASE"/>
    <property type="match status" value="1"/>
</dbReference>
<dbReference type="SUPFAM" id="SSF51690">
    <property type="entry name" value="Nicotinate/Quinolinate PRTase C-terminal domain-like"/>
    <property type="match status" value="1"/>
</dbReference>
<evidence type="ECO:0000256" key="4">
    <source>
        <dbReference type="ARBA" id="ARBA00022553"/>
    </source>
</evidence>
<evidence type="ECO:0000256" key="8">
    <source>
        <dbReference type="RuleBase" id="RU003838"/>
    </source>
</evidence>
<comment type="function">
    <text evidence="8">Catalyzes the synthesis of beta-nicotinate D-ribonucleotide from nicotinate and 5-phospho-D-ribose 1-phosphate at the expense of ATP.</text>
</comment>
<comment type="similarity">
    <text evidence="2 8">Belongs to the NAPRTase family.</text>
</comment>
<dbReference type="Gene3D" id="3.20.140.10">
    <property type="entry name" value="nicotinate phosphoribosyltransferase"/>
    <property type="match status" value="1"/>
</dbReference>
<dbReference type="EC" id="6.3.4.21" evidence="3 8"/>
<dbReference type="Pfam" id="PF04095">
    <property type="entry name" value="NAPRTase"/>
    <property type="match status" value="1"/>
</dbReference>
<evidence type="ECO:0000313" key="12">
    <source>
        <dbReference type="Proteomes" id="UP000521872"/>
    </source>
</evidence>
<dbReference type="GO" id="GO:0004516">
    <property type="term" value="F:nicotinate phosphoribosyltransferase activity"/>
    <property type="evidence" value="ECO:0007669"/>
    <property type="project" value="UniProtKB-UniRule"/>
</dbReference>
<evidence type="ECO:0000259" key="10">
    <source>
        <dbReference type="Pfam" id="PF17767"/>
    </source>
</evidence>
<dbReference type="InterPro" id="IPR007229">
    <property type="entry name" value="Nic_PRibTrfase-Fam"/>
</dbReference>
<comment type="PTM">
    <text evidence="8">Transiently phosphorylated on a His residue during the reaction cycle. Phosphorylation strongly increases the affinity for substrates and increases the rate of nicotinate D-ribonucleotide production. Dephosphorylation regenerates the low-affinity form of the enzyme, leading to product release.</text>
</comment>
<keyword evidence="6 8" id="KW-0662">Pyridine nucleotide biosynthesis</keyword>
<dbReference type="PIRSF" id="PIRSF000484">
    <property type="entry name" value="NAPRT"/>
    <property type="match status" value="1"/>
</dbReference>
<evidence type="ECO:0000256" key="3">
    <source>
        <dbReference type="ARBA" id="ARBA00013236"/>
    </source>
</evidence>
<feature type="domain" description="Nicotinate/nicotinamide phosphoribosyltransferase" evidence="9">
    <location>
        <begin position="192"/>
        <end position="366"/>
    </location>
</feature>
<evidence type="ECO:0000256" key="5">
    <source>
        <dbReference type="ARBA" id="ARBA00022598"/>
    </source>
</evidence>
<dbReference type="UniPathway" id="UPA00253">
    <property type="reaction ID" value="UER00457"/>
</dbReference>
<keyword evidence="4" id="KW-0597">Phosphoprotein</keyword>
<comment type="catalytic activity">
    <reaction evidence="7 8">
        <text>5-phospho-alpha-D-ribose 1-diphosphate + nicotinate + ATP + H2O = nicotinate beta-D-ribonucleotide + ADP + phosphate + diphosphate</text>
        <dbReference type="Rhea" id="RHEA:36163"/>
        <dbReference type="ChEBI" id="CHEBI:15377"/>
        <dbReference type="ChEBI" id="CHEBI:30616"/>
        <dbReference type="ChEBI" id="CHEBI:32544"/>
        <dbReference type="ChEBI" id="CHEBI:33019"/>
        <dbReference type="ChEBI" id="CHEBI:43474"/>
        <dbReference type="ChEBI" id="CHEBI:57502"/>
        <dbReference type="ChEBI" id="CHEBI:58017"/>
        <dbReference type="ChEBI" id="CHEBI:456216"/>
        <dbReference type="EC" id="6.3.4.21"/>
    </reaction>
</comment>
<protein>
    <recommendedName>
        <fullName evidence="3 8">Nicotinate phosphoribosyltransferase</fullName>
        <ecNumber evidence="3 8">6.3.4.21</ecNumber>
    </recommendedName>
</protein>
<feature type="domain" description="Nicotinate phosphoribosyltransferase N-terminal" evidence="10">
    <location>
        <begin position="15"/>
        <end position="142"/>
    </location>
</feature>
<keyword evidence="5 8" id="KW-0436">Ligase</keyword>